<reference evidence="5" key="1">
    <citation type="submission" date="2020-02" db="EMBL/GenBank/DDBJ databases">
        <authorList>
            <person name="Meier V. D."/>
        </authorList>
    </citation>
    <scope>NUCLEOTIDE SEQUENCE</scope>
    <source>
        <strain evidence="5">AVDCRST_MAG25</strain>
    </source>
</reference>
<dbReference type="InterPro" id="IPR036388">
    <property type="entry name" value="WH-like_DNA-bd_sf"/>
</dbReference>
<dbReference type="Gene3D" id="1.10.10.10">
    <property type="entry name" value="Winged helix-like DNA-binding domain superfamily/Winged helix DNA-binding domain"/>
    <property type="match status" value="1"/>
</dbReference>
<keyword evidence="1" id="KW-0805">Transcription regulation</keyword>
<keyword evidence="3" id="KW-0804">Transcription</keyword>
<dbReference type="Pfam" id="PF00392">
    <property type="entry name" value="GntR"/>
    <property type="match status" value="1"/>
</dbReference>
<dbReference type="InterPro" id="IPR008920">
    <property type="entry name" value="TF_FadR/GntR_C"/>
</dbReference>
<dbReference type="Pfam" id="PF07729">
    <property type="entry name" value="FCD"/>
    <property type="match status" value="1"/>
</dbReference>
<evidence type="ECO:0000313" key="5">
    <source>
        <dbReference type="EMBL" id="CAA9465320.1"/>
    </source>
</evidence>
<dbReference type="PROSITE" id="PS50949">
    <property type="entry name" value="HTH_GNTR"/>
    <property type="match status" value="1"/>
</dbReference>
<sequence length="245" mass="26255">MRGKVAGEGSGERPRLGRLELGSLADGAYEAIRGSIIRGDFGPGDRLVETRLAAEMGVSRAPVREALKRLVEEQLVVERPRYGTFVREFTGRDFADIYNLLGAMESLAARLIVRGGVPLGPLRELVEEMGRAAKEGDFVGVVDAEVRFHEELCAVSGNRYLSSVFHSLSGLVRMALSLDDATYEDLADVATEHVPLLEALGSGEEARAVFAVQSHLCATIGGGGIARLGGNPEDVLPPLVYPIEP</sequence>
<dbReference type="SUPFAM" id="SSF46785">
    <property type="entry name" value="Winged helix' DNA-binding domain"/>
    <property type="match status" value="1"/>
</dbReference>
<gene>
    <name evidence="5" type="ORF">AVDCRST_MAG25-1452</name>
</gene>
<dbReference type="SUPFAM" id="SSF48008">
    <property type="entry name" value="GntR ligand-binding domain-like"/>
    <property type="match status" value="1"/>
</dbReference>
<accession>A0A6J4R640</accession>
<dbReference type="PANTHER" id="PTHR43537">
    <property type="entry name" value="TRANSCRIPTIONAL REGULATOR, GNTR FAMILY"/>
    <property type="match status" value="1"/>
</dbReference>
<dbReference type="CDD" id="cd07377">
    <property type="entry name" value="WHTH_GntR"/>
    <property type="match status" value="1"/>
</dbReference>
<protein>
    <submittedName>
        <fullName evidence="5">Transcriptional regulator, GntR family</fullName>
    </submittedName>
</protein>
<dbReference type="AlphaFoldDB" id="A0A6J4R640"/>
<dbReference type="GO" id="GO:0003700">
    <property type="term" value="F:DNA-binding transcription factor activity"/>
    <property type="evidence" value="ECO:0007669"/>
    <property type="project" value="InterPro"/>
</dbReference>
<organism evidence="5">
    <name type="scientific">uncultured Rubrobacteraceae bacterium</name>
    <dbReference type="NCBI Taxonomy" id="349277"/>
    <lineage>
        <taxon>Bacteria</taxon>
        <taxon>Bacillati</taxon>
        <taxon>Actinomycetota</taxon>
        <taxon>Rubrobacteria</taxon>
        <taxon>Rubrobacterales</taxon>
        <taxon>Rubrobacteraceae</taxon>
        <taxon>environmental samples</taxon>
    </lineage>
</organism>
<dbReference type="Gene3D" id="1.20.120.530">
    <property type="entry name" value="GntR ligand-binding domain-like"/>
    <property type="match status" value="1"/>
</dbReference>
<feature type="domain" description="HTH gntR-type" evidence="4">
    <location>
        <begin position="22"/>
        <end position="89"/>
    </location>
</feature>
<keyword evidence="2" id="KW-0238">DNA-binding</keyword>
<dbReference type="InterPro" id="IPR011711">
    <property type="entry name" value="GntR_C"/>
</dbReference>
<dbReference type="PANTHER" id="PTHR43537:SF45">
    <property type="entry name" value="GNTR FAMILY REGULATORY PROTEIN"/>
    <property type="match status" value="1"/>
</dbReference>
<dbReference type="EMBL" id="CADCVI010000088">
    <property type="protein sequence ID" value="CAA9465320.1"/>
    <property type="molecule type" value="Genomic_DNA"/>
</dbReference>
<proteinExistence type="predicted"/>
<dbReference type="SMART" id="SM00895">
    <property type="entry name" value="FCD"/>
    <property type="match status" value="1"/>
</dbReference>
<evidence type="ECO:0000259" key="4">
    <source>
        <dbReference type="PROSITE" id="PS50949"/>
    </source>
</evidence>
<evidence type="ECO:0000256" key="3">
    <source>
        <dbReference type="ARBA" id="ARBA00023163"/>
    </source>
</evidence>
<dbReference type="GO" id="GO:0003677">
    <property type="term" value="F:DNA binding"/>
    <property type="evidence" value="ECO:0007669"/>
    <property type="project" value="UniProtKB-KW"/>
</dbReference>
<evidence type="ECO:0000256" key="1">
    <source>
        <dbReference type="ARBA" id="ARBA00023015"/>
    </source>
</evidence>
<dbReference type="InterPro" id="IPR036390">
    <property type="entry name" value="WH_DNA-bd_sf"/>
</dbReference>
<evidence type="ECO:0000256" key="2">
    <source>
        <dbReference type="ARBA" id="ARBA00023125"/>
    </source>
</evidence>
<dbReference type="SMART" id="SM00345">
    <property type="entry name" value="HTH_GNTR"/>
    <property type="match status" value="1"/>
</dbReference>
<dbReference type="InterPro" id="IPR000524">
    <property type="entry name" value="Tscrpt_reg_HTH_GntR"/>
</dbReference>
<name>A0A6J4R640_9ACTN</name>